<name>A0A494T750_SPHPE</name>
<protein>
    <submittedName>
        <fullName evidence="1">Uncharacterized protein</fullName>
    </submittedName>
</protein>
<geneLocation type="plasmid" evidence="1">
    <name>unnamed2</name>
</geneLocation>
<evidence type="ECO:0000313" key="1">
    <source>
        <dbReference type="EMBL" id="AYJ84700.1"/>
    </source>
</evidence>
<keyword evidence="1" id="KW-0614">Plasmid</keyword>
<dbReference type="OrthoDB" id="8456706at2"/>
<reference evidence="1 2" key="1">
    <citation type="submission" date="2018-09" db="EMBL/GenBank/DDBJ databases">
        <title>Sphingomonas peninsula sp. nov., isolated from fildes peninsula, Antarctic soil.</title>
        <authorList>
            <person name="Yingchao G."/>
        </authorList>
    </citation>
    <scope>NUCLEOTIDE SEQUENCE [LARGE SCALE GENOMIC DNA]</scope>
    <source>
        <strain evidence="1 2">YZ-8</strain>
        <plasmid evidence="1 2">unnamed2</plasmid>
    </source>
</reference>
<dbReference type="Proteomes" id="UP000276254">
    <property type="component" value="Plasmid unnamed2"/>
</dbReference>
<dbReference type="EMBL" id="CP032827">
    <property type="protein sequence ID" value="AYJ84700.1"/>
    <property type="molecule type" value="Genomic_DNA"/>
</dbReference>
<dbReference type="AlphaFoldDB" id="A0A494T750"/>
<gene>
    <name evidence="1" type="ORF">D3Y57_01015</name>
</gene>
<dbReference type="RefSeq" id="WP_121150527.1">
    <property type="nucleotide sequence ID" value="NZ_CP032827.1"/>
</dbReference>
<keyword evidence="2" id="KW-1185">Reference proteome</keyword>
<sequence length="149" mass="16402">MGRFFKFIFATFGLVALLALVAAFWGMSDLNRYEHMTPEQRSAEQAAFVAKQDAAAKRSLIEHHDGRHCLSTIGGEHSGLVVAFKQTPREPDSLEIINTRISEVDAQGNHNLVMSYRARNGFGGISIGTLEAEVKNSDCSFTILSNVSR</sequence>
<organism evidence="1 2">
    <name type="scientific">Sphingomonas paeninsulae</name>
    <dbReference type="NCBI Taxonomy" id="2319844"/>
    <lineage>
        <taxon>Bacteria</taxon>
        <taxon>Pseudomonadati</taxon>
        <taxon>Pseudomonadota</taxon>
        <taxon>Alphaproteobacteria</taxon>
        <taxon>Sphingomonadales</taxon>
        <taxon>Sphingomonadaceae</taxon>
        <taxon>Sphingomonas</taxon>
    </lineage>
</organism>
<proteinExistence type="predicted"/>
<evidence type="ECO:0000313" key="2">
    <source>
        <dbReference type="Proteomes" id="UP000276254"/>
    </source>
</evidence>
<dbReference type="KEGG" id="spha:D3Y57_01015"/>
<accession>A0A494T750</accession>
<dbReference type="GeneID" id="39491181"/>